<proteinExistence type="predicted"/>
<keyword evidence="1" id="KW-0732">Signal</keyword>
<dbReference type="PROSITE" id="PS00430">
    <property type="entry name" value="TONB_DEPENDENT_REC_1"/>
    <property type="match status" value="1"/>
</dbReference>
<protein>
    <recommendedName>
        <fullName evidence="4">YfdX protein</fullName>
    </recommendedName>
</protein>
<feature type="non-terminal residue" evidence="2">
    <location>
        <position position="213"/>
    </location>
</feature>
<dbReference type="AlphaFoldDB" id="A0A4R2NAK2"/>
<comment type="caution">
    <text evidence="2">The sequence shown here is derived from an EMBL/GenBank/DDBJ whole genome shotgun (WGS) entry which is preliminary data.</text>
</comment>
<sequence>MQKSVFSLKKSVVALAVLSVSGVGVAQSSSSLVDPKLSVSQQADSLSVLGQSQEYLNNRHEQISDNVKTELELLTLDSFAKITYNGVYANGIYKRMQELLPSLPMPQQKLMLGLAEAQYLKVTEVLRNKSEIMENIGNGKKIGIKELATQAQEILADRNLSNSSLVSMKLLPFGNSPKDAALIAALKNQSIINQKLQELTVGSHKQLKLDIDR</sequence>
<dbReference type="RefSeq" id="WP_132500866.1">
    <property type="nucleotide sequence ID" value="NZ_SLXJ01000003.1"/>
</dbReference>
<evidence type="ECO:0008006" key="4">
    <source>
        <dbReference type="Google" id="ProtNLM"/>
    </source>
</evidence>
<feature type="signal peptide" evidence="1">
    <location>
        <begin position="1"/>
        <end position="26"/>
    </location>
</feature>
<evidence type="ECO:0000256" key="1">
    <source>
        <dbReference type="SAM" id="SignalP"/>
    </source>
</evidence>
<dbReference type="EMBL" id="SLXJ01000003">
    <property type="protein sequence ID" value="TCP18038.1"/>
    <property type="molecule type" value="Genomic_DNA"/>
</dbReference>
<evidence type="ECO:0000313" key="3">
    <source>
        <dbReference type="Proteomes" id="UP000295537"/>
    </source>
</evidence>
<keyword evidence="3" id="KW-1185">Reference proteome</keyword>
<feature type="chain" id="PRO_5020659213" description="YfdX protein" evidence="1">
    <location>
        <begin position="27"/>
        <end position="213"/>
    </location>
</feature>
<accession>A0A4R2NAK2</accession>
<dbReference type="Proteomes" id="UP000295537">
    <property type="component" value="Unassembled WGS sequence"/>
</dbReference>
<name>A0A4R2NAK2_9PAST</name>
<gene>
    <name evidence="2" type="ORF">EV693_1031</name>
</gene>
<reference evidence="2 3" key="1">
    <citation type="submission" date="2019-03" db="EMBL/GenBank/DDBJ databases">
        <title>Genomic Encyclopedia of Type Strains, Phase IV (KMG-IV): sequencing the most valuable type-strain genomes for metagenomic binning, comparative biology and taxonomic classification.</title>
        <authorList>
            <person name="Goeker M."/>
        </authorList>
    </citation>
    <scope>NUCLEOTIDE SEQUENCE [LARGE SCALE GENOMIC DNA]</scope>
    <source>
        <strain evidence="2 3">DSM 16380</strain>
    </source>
</reference>
<organism evidence="2 3">
    <name type="scientific">Nicoletella semolina</name>
    <dbReference type="NCBI Taxonomy" id="271160"/>
    <lineage>
        <taxon>Bacteria</taxon>
        <taxon>Pseudomonadati</taxon>
        <taxon>Pseudomonadota</taxon>
        <taxon>Gammaproteobacteria</taxon>
        <taxon>Pasteurellales</taxon>
        <taxon>Pasteurellaceae</taxon>
        <taxon>Nicoletella</taxon>
    </lineage>
</organism>
<evidence type="ECO:0000313" key="2">
    <source>
        <dbReference type="EMBL" id="TCP18038.1"/>
    </source>
</evidence>
<dbReference type="InterPro" id="IPR010916">
    <property type="entry name" value="TonB_box_CS"/>
</dbReference>